<proteinExistence type="predicted"/>
<evidence type="ECO:0000256" key="1">
    <source>
        <dbReference type="SAM" id="MobiDB-lite"/>
    </source>
</evidence>
<evidence type="ECO:0000313" key="3">
    <source>
        <dbReference type="EMBL" id="CUH68285.1"/>
    </source>
</evidence>
<dbReference type="RefSeq" id="WP_058264153.1">
    <property type="nucleotide sequence ID" value="NZ_CP051181.1"/>
</dbReference>
<feature type="chain" id="PRO_5006062654" evidence="2">
    <location>
        <begin position="21"/>
        <end position="179"/>
    </location>
</feature>
<reference evidence="3 4" key="1">
    <citation type="submission" date="2015-09" db="EMBL/GenBank/DDBJ databases">
        <authorList>
            <consortium name="Swine Surveillance"/>
        </authorList>
    </citation>
    <scope>NUCLEOTIDE SEQUENCE [LARGE SCALE GENOMIC DNA]</scope>
    <source>
        <strain evidence="3 4">CECT 4357</strain>
    </source>
</reference>
<name>A0A0P1FJR4_THAGE</name>
<feature type="region of interest" description="Disordered" evidence="1">
    <location>
        <begin position="45"/>
        <end position="179"/>
    </location>
</feature>
<dbReference type="AlphaFoldDB" id="A0A0P1FJR4"/>
<dbReference type="STRING" id="53501.SAMN04488043_104363"/>
<feature type="signal peptide" evidence="2">
    <location>
        <begin position="1"/>
        <end position="20"/>
    </location>
</feature>
<keyword evidence="2" id="KW-0732">Signal</keyword>
<protein>
    <submittedName>
        <fullName evidence="3">Uncharacterized protein</fullName>
    </submittedName>
</protein>
<organism evidence="3 4">
    <name type="scientific">Thalassovita gelatinovora</name>
    <name type="common">Thalassobius gelatinovorus</name>
    <dbReference type="NCBI Taxonomy" id="53501"/>
    <lineage>
        <taxon>Bacteria</taxon>
        <taxon>Pseudomonadati</taxon>
        <taxon>Pseudomonadota</taxon>
        <taxon>Alphaproteobacteria</taxon>
        <taxon>Rhodobacterales</taxon>
        <taxon>Roseobacteraceae</taxon>
        <taxon>Thalassovita</taxon>
    </lineage>
</organism>
<dbReference type="EMBL" id="CYSA01000027">
    <property type="protein sequence ID" value="CUH68285.1"/>
    <property type="molecule type" value="Genomic_DNA"/>
</dbReference>
<accession>A0A0P1FJR4</accession>
<evidence type="ECO:0000313" key="4">
    <source>
        <dbReference type="Proteomes" id="UP000051587"/>
    </source>
</evidence>
<feature type="compositionally biased region" description="Basic and acidic residues" evidence="1">
    <location>
        <begin position="82"/>
        <end position="179"/>
    </location>
</feature>
<gene>
    <name evidence="3" type="ORF">TG4357_03491</name>
</gene>
<dbReference type="Proteomes" id="UP000051587">
    <property type="component" value="Unassembled WGS sequence"/>
</dbReference>
<keyword evidence="4" id="KW-1185">Reference proteome</keyword>
<evidence type="ECO:0000256" key="2">
    <source>
        <dbReference type="SAM" id="SignalP"/>
    </source>
</evidence>
<sequence length="179" mass="17951">MKVLIPLAASVLMFSNPAAASQLETAMNRVVANYVARLEIGQNNWAKPDSFEGASYQEASNRMNDPDYDPRDPANAWGGHDGGNDDRGGRGESDHGGNGESDHGGNGEGDHGGNGESDHGGNGEGDHGGNGEGDHGGNGEGDHGGNGEGDHSGDGEGDHGGNGEGDHGGDGEGDHGGDD</sequence>